<dbReference type="GO" id="GO:0051536">
    <property type="term" value="F:iron-sulfur cluster binding"/>
    <property type="evidence" value="ECO:0007669"/>
    <property type="project" value="InterPro"/>
</dbReference>
<dbReference type="CDD" id="cd06664">
    <property type="entry name" value="IscU_like"/>
    <property type="match status" value="1"/>
</dbReference>
<comment type="caution">
    <text evidence="3">The sequence shown here is derived from an EMBL/GenBank/DDBJ whole genome shotgun (WGS) entry which is preliminary data.</text>
</comment>
<dbReference type="FunFam" id="3.90.1010.10:FF:000002">
    <property type="entry name" value="Iron-sulfur cluster assembly scaffold protein NifU"/>
    <property type="match status" value="1"/>
</dbReference>
<gene>
    <name evidence="3" type="ORF">HMPREF0528_1273</name>
</gene>
<feature type="domain" description="NIF system FeS cluster assembly NifU N-terminal" evidence="2">
    <location>
        <begin position="17"/>
        <end position="137"/>
    </location>
</feature>
<dbReference type="InterPro" id="IPR002871">
    <property type="entry name" value="NIF_FeS_clus_asmbl_NifU_N"/>
</dbReference>
<evidence type="ECO:0000313" key="4">
    <source>
        <dbReference type="Proteomes" id="UP000003491"/>
    </source>
</evidence>
<dbReference type="HOGENOM" id="CLU_079283_4_0_9"/>
<evidence type="ECO:0000313" key="3">
    <source>
        <dbReference type="EMBL" id="EEJ59466.1"/>
    </source>
</evidence>
<accession>C2E699</accession>
<dbReference type="SUPFAM" id="SSF82649">
    <property type="entry name" value="SufE/NifU"/>
    <property type="match status" value="1"/>
</dbReference>
<dbReference type="NCBIfam" id="TIGR01994">
    <property type="entry name" value="SUF_scaf_2"/>
    <property type="match status" value="1"/>
</dbReference>
<evidence type="ECO:0000256" key="1">
    <source>
        <dbReference type="ARBA" id="ARBA00006420"/>
    </source>
</evidence>
<reference evidence="3 4" key="1">
    <citation type="submission" date="2009-01" db="EMBL/GenBank/DDBJ databases">
        <authorList>
            <person name="Qin X."/>
            <person name="Bachman B."/>
            <person name="Battles P."/>
            <person name="Bell A."/>
            <person name="Bess C."/>
            <person name="Bickham C."/>
            <person name="Chaboub L."/>
            <person name="Chen D."/>
            <person name="Coyle M."/>
            <person name="Deiros D.R."/>
            <person name="Dinh H."/>
            <person name="Forbes L."/>
            <person name="Fowler G."/>
            <person name="Francisco L."/>
            <person name="Fu Q."/>
            <person name="Gubbala S."/>
            <person name="Hale W."/>
            <person name="Han Y."/>
            <person name="Hemphill L."/>
            <person name="Highlander S.K."/>
            <person name="Hirani K."/>
            <person name="Hogues M."/>
            <person name="Jackson L."/>
            <person name="Jakkamsetti A."/>
            <person name="Javaid M."/>
            <person name="Jiang H."/>
            <person name="Korchina V."/>
            <person name="Kovar C."/>
            <person name="Lara F."/>
            <person name="Lee S."/>
            <person name="Mata R."/>
            <person name="Mathew T."/>
            <person name="Moen C."/>
            <person name="Morales K."/>
            <person name="Munidasa M."/>
            <person name="Nazareth L."/>
            <person name="Ngo R."/>
            <person name="Nguyen L."/>
            <person name="Okwuonu G."/>
            <person name="Ongeri F."/>
            <person name="Patil S."/>
            <person name="Petrosino J."/>
            <person name="Pham C."/>
            <person name="Pham P."/>
            <person name="Pu L.-L."/>
            <person name="Puazo M."/>
            <person name="Raj R."/>
            <person name="Reid J."/>
            <person name="Rouhana J."/>
            <person name="Saada N."/>
            <person name="Shang Y."/>
            <person name="Simmons D."/>
            <person name="Thornton R."/>
            <person name="Warren J."/>
            <person name="Weissenberger G."/>
            <person name="Zhang J."/>
            <person name="Zhang L."/>
            <person name="Zhou C."/>
            <person name="Zhu D."/>
            <person name="Muzny D."/>
            <person name="Worley K."/>
            <person name="Gibbs R."/>
        </authorList>
    </citation>
    <scope>NUCLEOTIDE SEQUENCE [LARGE SCALE GENOMIC DNA]</scope>
    <source>
        <strain evidence="3 4">ATCC 33200</strain>
    </source>
</reference>
<dbReference type="Pfam" id="PF01592">
    <property type="entry name" value="NifU_N"/>
    <property type="match status" value="1"/>
</dbReference>
<dbReference type="Proteomes" id="UP000003491">
    <property type="component" value="Unassembled WGS sequence"/>
</dbReference>
<dbReference type="PANTHER" id="PTHR10093">
    <property type="entry name" value="IRON-SULFUR CLUSTER ASSEMBLY ENZYME NIFU HOMOLOG"/>
    <property type="match status" value="1"/>
</dbReference>
<dbReference type="Gene3D" id="3.90.1010.10">
    <property type="match status" value="1"/>
</dbReference>
<name>C2E699_LACJH</name>
<dbReference type="AlphaFoldDB" id="C2E699"/>
<dbReference type="GO" id="GO:0005506">
    <property type="term" value="F:iron ion binding"/>
    <property type="evidence" value="ECO:0007669"/>
    <property type="project" value="InterPro"/>
</dbReference>
<comment type="similarity">
    <text evidence="1">Belongs to the NifU family.</text>
</comment>
<organism evidence="3 4">
    <name type="scientific">Lactobacillus johnsonii ATCC 33200</name>
    <dbReference type="NCBI Taxonomy" id="525330"/>
    <lineage>
        <taxon>Bacteria</taxon>
        <taxon>Bacillati</taxon>
        <taxon>Bacillota</taxon>
        <taxon>Bacilli</taxon>
        <taxon>Lactobacillales</taxon>
        <taxon>Lactobacillaceae</taxon>
        <taxon>Lactobacillus</taxon>
    </lineage>
</organism>
<dbReference type="GO" id="GO:0016226">
    <property type="term" value="P:iron-sulfur cluster assembly"/>
    <property type="evidence" value="ECO:0007669"/>
    <property type="project" value="InterPro"/>
</dbReference>
<sequence>MKQRSFSVSLDKLRSLYKAVILDHAQMPRNYGQLTDFSHETTVYNPSCGDKIHLTILIENNKIKKIAFNGEGCTISKASASMMTDLVKGKSIKEAIELSQLFSNLAADKKSDTLKLEQLGDAQVLVNIMQFPARIKCATLAWWGLDRALLGKEKEEEND</sequence>
<evidence type="ECO:0000259" key="2">
    <source>
        <dbReference type="Pfam" id="PF01592"/>
    </source>
</evidence>
<dbReference type="EMBL" id="ACGR01000038">
    <property type="protein sequence ID" value="EEJ59466.1"/>
    <property type="molecule type" value="Genomic_DNA"/>
</dbReference>
<proteinExistence type="inferred from homology"/>
<protein>
    <submittedName>
        <fullName evidence="3">SUF system FeS assembly protein, NifU family</fullName>
    </submittedName>
</protein>